<organism evidence="2">
    <name type="scientific">marine sediment metagenome</name>
    <dbReference type="NCBI Taxonomy" id="412755"/>
    <lineage>
        <taxon>unclassified sequences</taxon>
        <taxon>metagenomes</taxon>
        <taxon>ecological metagenomes</taxon>
    </lineage>
</organism>
<evidence type="ECO:0000313" key="2">
    <source>
        <dbReference type="EMBL" id="GAG37704.1"/>
    </source>
</evidence>
<sequence length="47" mass="5221">MRAGLISVEQVERLPESEEPLEEKEQDPHHPPLMAGISASALKASRR</sequence>
<name>X0X393_9ZZZZ</name>
<reference evidence="2" key="1">
    <citation type="journal article" date="2014" name="Front. Microbiol.">
        <title>High frequency of phylogenetically diverse reductive dehalogenase-homologous genes in deep subseafloor sedimentary metagenomes.</title>
        <authorList>
            <person name="Kawai M."/>
            <person name="Futagami T."/>
            <person name="Toyoda A."/>
            <person name="Takaki Y."/>
            <person name="Nishi S."/>
            <person name="Hori S."/>
            <person name="Arai W."/>
            <person name="Tsubouchi T."/>
            <person name="Morono Y."/>
            <person name="Uchiyama I."/>
            <person name="Ito T."/>
            <person name="Fujiyama A."/>
            <person name="Inagaki F."/>
            <person name="Takami H."/>
        </authorList>
    </citation>
    <scope>NUCLEOTIDE SEQUENCE</scope>
    <source>
        <strain evidence="2">Expedition CK06-06</strain>
    </source>
</reference>
<comment type="caution">
    <text evidence="2">The sequence shown here is derived from an EMBL/GenBank/DDBJ whole genome shotgun (WGS) entry which is preliminary data.</text>
</comment>
<protein>
    <submittedName>
        <fullName evidence="2">Uncharacterized protein</fullName>
    </submittedName>
</protein>
<feature type="region of interest" description="Disordered" evidence="1">
    <location>
        <begin position="1"/>
        <end position="47"/>
    </location>
</feature>
<dbReference type="AlphaFoldDB" id="X0X393"/>
<proteinExistence type="predicted"/>
<evidence type="ECO:0000256" key="1">
    <source>
        <dbReference type="SAM" id="MobiDB-lite"/>
    </source>
</evidence>
<dbReference type="EMBL" id="BARS01045892">
    <property type="protein sequence ID" value="GAG37704.1"/>
    <property type="molecule type" value="Genomic_DNA"/>
</dbReference>
<gene>
    <name evidence="2" type="ORF">S01H1_69154</name>
</gene>
<feature type="non-terminal residue" evidence="2">
    <location>
        <position position="47"/>
    </location>
</feature>
<accession>X0X393</accession>